<keyword evidence="8" id="KW-0862">Zinc</keyword>
<evidence type="ECO:0000256" key="6">
    <source>
        <dbReference type="ARBA" id="ARBA00022723"/>
    </source>
</evidence>
<dbReference type="Gene3D" id="3.30.310.20">
    <property type="entry name" value="DNA-3-methyladenine glycosylase AlkA, N-terminal domain"/>
    <property type="match status" value="1"/>
</dbReference>
<reference evidence="15 16" key="1">
    <citation type="submission" date="2019-05" db="EMBL/GenBank/DDBJ databases">
        <title>Genome of Alcanivorax gelatiniphagus, an oil degrading marine bacteria.</title>
        <authorList>
            <person name="Kwon K.K."/>
        </authorList>
    </citation>
    <scope>NUCLEOTIDE SEQUENCE [LARGE SCALE GENOMIC DNA]</scope>
    <source>
        <strain evidence="15 16">MEBiC 08158</strain>
    </source>
</reference>
<evidence type="ECO:0000256" key="2">
    <source>
        <dbReference type="ARBA" id="ARBA00001947"/>
    </source>
</evidence>
<dbReference type="PROSITE" id="PS01124">
    <property type="entry name" value="HTH_ARAC_FAMILY_2"/>
    <property type="match status" value="1"/>
</dbReference>
<dbReference type="InterPro" id="IPR004026">
    <property type="entry name" value="Ada_DNA_repair_Zn-bd"/>
</dbReference>
<keyword evidence="10" id="KW-0238">DNA-binding</keyword>
<protein>
    <recommendedName>
        <fullName evidence="3">DNA-3-methyladenine glycosylase II</fullName>
        <ecNumber evidence="3">3.2.2.21</ecNumber>
    </recommendedName>
</protein>
<keyword evidence="4" id="KW-0489">Methyltransferase</keyword>
<sequence>MFDDDVCYRALSARDPRFDGHFYVAVSSTGIYCRPVCPARRPRRANCAFYPSAAAAEAQGYRPCLRCRPELAPGLASVDARQRLARAAAVALEQGLPDKGLAGLAATLGVTDRHLRRVFRREYGVTPVAYAQTRRLLLAKQLLTETRLPVTEVALAAGFGSLRRFNALFRQRYRMKPSDLRRPGGTGDRDSFTLQLAYRPPYDWPALRDFLGQRAIAGVESVEAGVYRRTVMLWRDGHCHRGWLAVAPVSGQQRLAVTLSASLAGVVPQVLTRLRRLFDLDCQPSEVAAALGSLADAHPGLRVPGAFDGFEAAVRAVLGQQITVRAAQTLAGRVAAALGEPLDTPFAALTHTFPDAARVAATDADTLGGLGILRSRVGAIRALASACDRGDLVLAPGAPVEDTLAALKALPGIGDWTAHYLAMRALCWPDAFPAADYGVLKALGERSPARARQRAEGWRPWRAYAVMALWRSLAVESQAEGSQSAQGNGDRAR</sequence>
<keyword evidence="13" id="KW-0234">DNA repair</keyword>
<dbReference type="CDD" id="cd00056">
    <property type="entry name" value="ENDO3c"/>
    <property type="match status" value="1"/>
</dbReference>
<dbReference type="SUPFAM" id="SSF57884">
    <property type="entry name" value="Ada DNA repair protein, N-terminal domain (N-Ada 10)"/>
    <property type="match status" value="1"/>
</dbReference>
<evidence type="ECO:0000256" key="13">
    <source>
        <dbReference type="ARBA" id="ARBA00023204"/>
    </source>
</evidence>
<evidence type="ECO:0000256" key="4">
    <source>
        <dbReference type="ARBA" id="ARBA00022603"/>
    </source>
</evidence>
<dbReference type="InterPro" id="IPR037046">
    <property type="entry name" value="AlkA_N_sf"/>
</dbReference>
<dbReference type="SUPFAM" id="SSF46689">
    <property type="entry name" value="Homeodomain-like"/>
    <property type="match status" value="2"/>
</dbReference>
<evidence type="ECO:0000256" key="8">
    <source>
        <dbReference type="ARBA" id="ARBA00022833"/>
    </source>
</evidence>
<dbReference type="InterPro" id="IPR010316">
    <property type="entry name" value="AlkA_N"/>
</dbReference>
<dbReference type="Gene3D" id="1.10.10.60">
    <property type="entry name" value="Homeodomain-like"/>
    <property type="match status" value="2"/>
</dbReference>
<dbReference type="SMART" id="SM00478">
    <property type="entry name" value="ENDO3c"/>
    <property type="match status" value="1"/>
</dbReference>
<keyword evidence="5" id="KW-0808">Transferase</keyword>
<accession>A0ABY2XIL4</accession>
<keyword evidence="7" id="KW-0227">DNA damage</keyword>
<dbReference type="InterPro" id="IPR035451">
    <property type="entry name" value="Ada-like_dom_sf"/>
</dbReference>
<evidence type="ECO:0000256" key="9">
    <source>
        <dbReference type="ARBA" id="ARBA00023015"/>
    </source>
</evidence>
<dbReference type="Gene3D" id="1.10.1670.10">
    <property type="entry name" value="Helix-hairpin-Helix base-excision DNA repair enzymes (C-terminal)"/>
    <property type="match status" value="1"/>
</dbReference>
<dbReference type="InterPro" id="IPR011257">
    <property type="entry name" value="DNA_glycosylase"/>
</dbReference>
<dbReference type="SMART" id="SM00342">
    <property type="entry name" value="HTH_ARAC"/>
    <property type="match status" value="1"/>
</dbReference>
<dbReference type="Pfam" id="PF02805">
    <property type="entry name" value="Ada_Zn_binding"/>
    <property type="match status" value="1"/>
</dbReference>
<gene>
    <name evidence="15" type="primary">alkA</name>
    <name evidence="15" type="ORF">FGS76_13930</name>
</gene>
<dbReference type="InterPro" id="IPR051912">
    <property type="entry name" value="Alkylbase_DNA_Glycosylase/TA"/>
</dbReference>
<keyword evidence="15" id="KW-0378">Hydrolase</keyword>
<feature type="domain" description="HTH araC/xylS-type" evidence="14">
    <location>
        <begin position="82"/>
        <end position="183"/>
    </location>
</feature>
<evidence type="ECO:0000313" key="15">
    <source>
        <dbReference type="EMBL" id="TMW11671.1"/>
    </source>
</evidence>
<name>A0ABY2XIL4_9GAMM</name>
<evidence type="ECO:0000259" key="14">
    <source>
        <dbReference type="PROSITE" id="PS01124"/>
    </source>
</evidence>
<dbReference type="RefSeq" id="WP_138773269.1">
    <property type="nucleotide sequence ID" value="NZ_VCQT01000040.1"/>
</dbReference>
<comment type="cofactor">
    <cofactor evidence="2">
        <name>Zn(2+)</name>
        <dbReference type="ChEBI" id="CHEBI:29105"/>
    </cofactor>
</comment>
<dbReference type="Gene3D" id="3.40.10.10">
    <property type="entry name" value="DNA Methylphosphotriester Repair Domain"/>
    <property type="match status" value="1"/>
</dbReference>
<evidence type="ECO:0000256" key="1">
    <source>
        <dbReference type="ARBA" id="ARBA00000086"/>
    </source>
</evidence>
<evidence type="ECO:0000256" key="10">
    <source>
        <dbReference type="ARBA" id="ARBA00023125"/>
    </source>
</evidence>
<dbReference type="PANTHER" id="PTHR43003">
    <property type="entry name" value="DNA-3-METHYLADENINE GLYCOSYLASE"/>
    <property type="match status" value="1"/>
</dbReference>
<evidence type="ECO:0000256" key="7">
    <source>
        <dbReference type="ARBA" id="ARBA00022763"/>
    </source>
</evidence>
<dbReference type="SMART" id="SM01009">
    <property type="entry name" value="AlkA_N"/>
    <property type="match status" value="1"/>
</dbReference>
<comment type="catalytic activity">
    <reaction evidence="1">
        <text>Hydrolysis of alkylated DNA, releasing 3-methyladenine, 3-methylguanine, 7-methylguanine and 7-methyladenine.</text>
        <dbReference type="EC" id="3.2.2.21"/>
    </reaction>
</comment>
<evidence type="ECO:0000256" key="12">
    <source>
        <dbReference type="ARBA" id="ARBA00023163"/>
    </source>
</evidence>
<evidence type="ECO:0000256" key="11">
    <source>
        <dbReference type="ARBA" id="ARBA00023159"/>
    </source>
</evidence>
<organism evidence="15 16">
    <name type="scientific">Alloalcanivorax gelatiniphagus</name>
    <dbReference type="NCBI Taxonomy" id="1194167"/>
    <lineage>
        <taxon>Bacteria</taxon>
        <taxon>Pseudomonadati</taxon>
        <taxon>Pseudomonadota</taxon>
        <taxon>Gammaproteobacteria</taxon>
        <taxon>Oceanospirillales</taxon>
        <taxon>Alcanivoracaceae</taxon>
        <taxon>Alloalcanivorax</taxon>
    </lineage>
</organism>
<dbReference type="InterPro" id="IPR023170">
    <property type="entry name" value="HhH_base_excis_C"/>
</dbReference>
<dbReference type="EMBL" id="VCQT01000040">
    <property type="protein sequence ID" value="TMW11671.1"/>
    <property type="molecule type" value="Genomic_DNA"/>
</dbReference>
<dbReference type="Gene3D" id="1.10.340.30">
    <property type="entry name" value="Hypothetical protein, domain 2"/>
    <property type="match status" value="1"/>
</dbReference>
<evidence type="ECO:0000313" key="16">
    <source>
        <dbReference type="Proteomes" id="UP000739180"/>
    </source>
</evidence>
<dbReference type="SUPFAM" id="SSF55945">
    <property type="entry name" value="TATA-box binding protein-like"/>
    <property type="match status" value="1"/>
</dbReference>
<dbReference type="InterPro" id="IPR003265">
    <property type="entry name" value="HhH-GPD_domain"/>
</dbReference>
<dbReference type="SUPFAM" id="SSF48150">
    <property type="entry name" value="DNA-glycosylase"/>
    <property type="match status" value="1"/>
</dbReference>
<dbReference type="InterPro" id="IPR009057">
    <property type="entry name" value="Homeodomain-like_sf"/>
</dbReference>
<dbReference type="Pfam" id="PF12833">
    <property type="entry name" value="HTH_18"/>
    <property type="match status" value="1"/>
</dbReference>
<dbReference type="NCBIfam" id="NF007641">
    <property type="entry name" value="PRK10308.1"/>
    <property type="match status" value="1"/>
</dbReference>
<keyword evidence="11" id="KW-0010">Activator</keyword>
<keyword evidence="6" id="KW-0479">Metal-binding</keyword>
<comment type="caution">
    <text evidence="15">The sequence shown here is derived from an EMBL/GenBank/DDBJ whole genome shotgun (WGS) entry which is preliminary data.</text>
</comment>
<evidence type="ECO:0000256" key="3">
    <source>
        <dbReference type="ARBA" id="ARBA00012000"/>
    </source>
</evidence>
<keyword evidence="12" id="KW-0804">Transcription</keyword>
<proteinExistence type="predicted"/>
<dbReference type="GO" id="GO:0003905">
    <property type="term" value="F:alkylbase DNA N-glycosylase activity"/>
    <property type="evidence" value="ECO:0007669"/>
    <property type="project" value="UniProtKB-EC"/>
</dbReference>
<dbReference type="EC" id="3.2.2.21" evidence="3"/>
<dbReference type="PANTHER" id="PTHR43003:SF13">
    <property type="entry name" value="DNA-3-METHYLADENINE GLYCOSYLASE 2"/>
    <property type="match status" value="1"/>
</dbReference>
<dbReference type="InterPro" id="IPR018062">
    <property type="entry name" value="HTH_AraC-typ_CS"/>
</dbReference>
<dbReference type="PROSITE" id="PS00041">
    <property type="entry name" value="HTH_ARAC_FAMILY_1"/>
    <property type="match status" value="2"/>
</dbReference>
<keyword evidence="9" id="KW-0805">Transcription regulation</keyword>
<keyword evidence="16" id="KW-1185">Reference proteome</keyword>
<dbReference type="InterPro" id="IPR018060">
    <property type="entry name" value="HTH_AraC"/>
</dbReference>
<keyword evidence="15" id="KW-0326">Glycosidase</keyword>
<dbReference type="Proteomes" id="UP000739180">
    <property type="component" value="Unassembled WGS sequence"/>
</dbReference>
<dbReference type="Pfam" id="PF06029">
    <property type="entry name" value="AlkA_N"/>
    <property type="match status" value="1"/>
</dbReference>
<evidence type="ECO:0000256" key="5">
    <source>
        <dbReference type="ARBA" id="ARBA00022679"/>
    </source>
</evidence>